<dbReference type="Pfam" id="PF03922">
    <property type="entry name" value="OmpW"/>
    <property type="match status" value="1"/>
</dbReference>
<feature type="chain" id="PRO_5011529401" evidence="1">
    <location>
        <begin position="19"/>
        <end position="227"/>
    </location>
</feature>
<dbReference type="PANTHER" id="PTHR36920:SF1">
    <property type="entry name" value="OUTER MEMBRANE PROTEIN W"/>
    <property type="match status" value="1"/>
</dbReference>
<dbReference type="Gene3D" id="2.40.160.20">
    <property type="match status" value="1"/>
</dbReference>
<dbReference type="GO" id="GO:0019867">
    <property type="term" value="C:outer membrane"/>
    <property type="evidence" value="ECO:0007669"/>
    <property type="project" value="InterPro"/>
</dbReference>
<feature type="signal peptide" evidence="1">
    <location>
        <begin position="1"/>
        <end position="18"/>
    </location>
</feature>
<dbReference type="RefSeq" id="WP_217631378.1">
    <property type="nucleotide sequence ID" value="NZ_FNFH01000002.1"/>
</dbReference>
<proteinExistence type="predicted"/>
<name>A0A1G8XZJ6_9GAMM</name>
<protein>
    <submittedName>
        <fullName evidence="2">Outer membrane protein</fullName>
    </submittedName>
</protein>
<sequence length="227" mass="23574">MKSIAALAGLLVSMSATAYQPGELILRSGAATVSPDTGSSALFLDGSELAGTAVDVEDGTALGLTGTYMLTGQWGVELVAASPFSHDIEVQGLGQPLALGDTSHLPPTLLLQWYPRLGGSPLQPYLGLGVNYTAFFDEQVDGAANELFAALGATGEADLSLENSVGLAVEAGVDFSFGQDRRWLLNMSVLWMDIDTEAEVHVPGVGTIAADVELDPLVTVAGLGYRF</sequence>
<keyword evidence="1" id="KW-0732">Signal</keyword>
<dbReference type="PANTHER" id="PTHR36920">
    <property type="match status" value="1"/>
</dbReference>
<reference evidence="3" key="1">
    <citation type="submission" date="2016-10" db="EMBL/GenBank/DDBJ databases">
        <authorList>
            <person name="Varghese N."/>
            <person name="Submissions S."/>
        </authorList>
    </citation>
    <scope>NUCLEOTIDE SEQUENCE [LARGE SCALE GENOMIC DNA]</scope>
    <source>
        <strain evidence="3">CGMCC 1.10658</strain>
    </source>
</reference>
<dbReference type="AlphaFoldDB" id="A0A1G8XZJ6"/>
<dbReference type="Proteomes" id="UP000199305">
    <property type="component" value="Unassembled WGS sequence"/>
</dbReference>
<dbReference type="EMBL" id="FNFH01000002">
    <property type="protein sequence ID" value="SDJ95963.1"/>
    <property type="molecule type" value="Genomic_DNA"/>
</dbReference>
<keyword evidence="3" id="KW-1185">Reference proteome</keyword>
<dbReference type="GO" id="GO:0055085">
    <property type="term" value="P:transmembrane transport"/>
    <property type="evidence" value="ECO:0007669"/>
    <property type="project" value="TreeGrafter"/>
</dbReference>
<organism evidence="2 3">
    <name type="scientific">Microbulbifer yueqingensis</name>
    <dbReference type="NCBI Taxonomy" id="658219"/>
    <lineage>
        <taxon>Bacteria</taxon>
        <taxon>Pseudomonadati</taxon>
        <taxon>Pseudomonadota</taxon>
        <taxon>Gammaproteobacteria</taxon>
        <taxon>Cellvibrionales</taxon>
        <taxon>Microbulbiferaceae</taxon>
        <taxon>Microbulbifer</taxon>
    </lineage>
</organism>
<evidence type="ECO:0000313" key="2">
    <source>
        <dbReference type="EMBL" id="SDJ95963.1"/>
    </source>
</evidence>
<gene>
    <name evidence="2" type="ORF">SAMN05216212_1300</name>
</gene>
<accession>A0A1G8XZJ6</accession>
<dbReference type="InterPro" id="IPR011250">
    <property type="entry name" value="OMP/PagP_B-barrel"/>
</dbReference>
<evidence type="ECO:0000313" key="3">
    <source>
        <dbReference type="Proteomes" id="UP000199305"/>
    </source>
</evidence>
<evidence type="ECO:0000256" key="1">
    <source>
        <dbReference type="SAM" id="SignalP"/>
    </source>
</evidence>
<dbReference type="SUPFAM" id="SSF56925">
    <property type="entry name" value="OMPA-like"/>
    <property type="match status" value="1"/>
</dbReference>
<dbReference type="InterPro" id="IPR005618">
    <property type="entry name" value="OMPW"/>
</dbReference>
<dbReference type="STRING" id="658219.SAMN05216212_1300"/>